<comment type="caution">
    <text evidence="3">The sequence shown here is derived from an EMBL/GenBank/DDBJ whole genome shotgun (WGS) entry which is preliminary data.</text>
</comment>
<evidence type="ECO:0000259" key="2">
    <source>
        <dbReference type="PROSITE" id="PS50835"/>
    </source>
</evidence>
<evidence type="ECO:0000313" key="3">
    <source>
        <dbReference type="EMBL" id="KAF5900032.1"/>
    </source>
</evidence>
<dbReference type="PROSITE" id="PS50835">
    <property type="entry name" value="IG_LIKE"/>
    <property type="match status" value="1"/>
</dbReference>
<gene>
    <name evidence="3" type="primary">icam2</name>
    <name evidence="3" type="ORF">DAT39_010260</name>
</gene>
<dbReference type="InterPro" id="IPR013783">
    <property type="entry name" value="Ig-like_fold"/>
</dbReference>
<accession>A0A8J4X168</accession>
<organism evidence="3 4">
    <name type="scientific">Clarias magur</name>
    <name type="common">Asian catfish</name>
    <name type="synonym">Macropteronotus magur</name>
    <dbReference type="NCBI Taxonomy" id="1594786"/>
    <lineage>
        <taxon>Eukaryota</taxon>
        <taxon>Metazoa</taxon>
        <taxon>Chordata</taxon>
        <taxon>Craniata</taxon>
        <taxon>Vertebrata</taxon>
        <taxon>Euteleostomi</taxon>
        <taxon>Actinopterygii</taxon>
        <taxon>Neopterygii</taxon>
        <taxon>Teleostei</taxon>
        <taxon>Ostariophysi</taxon>
        <taxon>Siluriformes</taxon>
        <taxon>Clariidae</taxon>
        <taxon>Clarias</taxon>
    </lineage>
</organism>
<protein>
    <submittedName>
        <fullName evidence="3">Vascular cell adhesion protein 1-like</fullName>
    </submittedName>
</protein>
<dbReference type="InterPro" id="IPR007110">
    <property type="entry name" value="Ig-like_dom"/>
</dbReference>
<dbReference type="InterPro" id="IPR036179">
    <property type="entry name" value="Ig-like_dom_sf"/>
</dbReference>
<keyword evidence="4" id="KW-1185">Reference proteome</keyword>
<keyword evidence="1" id="KW-0732">Signal</keyword>
<reference evidence="3" key="1">
    <citation type="submission" date="2020-07" db="EMBL/GenBank/DDBJ databases">
        <title>Clarias magur genome sequencing, assembly and annotation.</title>
        <authorList>
            <person name="Kushwaha B."/>
            <person name="Kumar R."/>
            <person name="Das P."/>
            <person name="Joshi C.G."/>
            <person name="Kumar D."/>
            <person name="Nagpure N.S."/>
            <person name="Pandey M."/>
            <person name="Agarwal S."/>
            <person name="Srivastava S."/>
            <person name="Singh M."/>
            <person name="Sahoo L."/>
            <person name="Jayasankar P."/>
            <person name="Meher P.K."/>
            <person name="Koringa P.G."/>
            <person name="Iquebal M.A."/>
            <person name="Das S.P."/>
            <person name="Bit A."/>
            <person name="Patnaik S."/>
            <person name="Patel N."/>
            <person name="Shah T.M."/>
            <person name="Hinsu A."/>
            <person name="Jena J.K."/>
        </authorList>
    </citation>
    <scope>NUCLEOTIDE SEQUENCE</scope>
    <source>
        <strain evidence="3">CIFAMagur01</strain>
        <tissue evidence="3">Testis</tissue>
    </source>
</reference>
<dbReference type="Proteomes" id="UP000727407">
    <property type="component" value="Unassembled WGS sequence"/>
</dbReference>
<dbReference type="Gene3D" id="2.60.40.10">
    <property type="entry name" value="Immunoglobulins"/>
    <property type="match status" value="2"/>
</dbReference>
<evidence type="ECO:0000313" key="4">
    <source>
        <dbReference type="Proteomes" id="UP000727407"/>
    </source>
</evidence>
<feature type="domain" description="Ig-like" evidence="2">
    <location>
        <begin position="123"/>
        <end position="229"/>
    </location>
</feature>
<feature type="non-terminal residue" evidence="3">
    <location>
        <position position="1"/>
    </location>
</feature>
<dbReference type="PANTHER" id="PTHR13771">
    <property type="entry name" value="INTERCELLULAR ADHESION MOLECULE"/>
    <property type="match status" value="1"/>
</dbReference>
<feature type="non-terminal residue" evidence="3">
    <location>
        <position position="233"/>
    </location>
</feature>
<feature type="chain" id="PRO_5035300369" evidence="1">
    <location>
        <begin position="31"/>
        <end position="233"/>
    </location>
</feature>
<dbReference type="SUPFAM" id="SSF48726">
    <property type="entry name" value="Immunoglobulin"/>
    <property type="match status" value="2"/>
</dbReference>
<proteinExistence type="predicted"/>
<dbReference type="PANTHER" id="PTHR13771:SF9">
    <property type="entry name" value="INTERCELLULAR ADHESION MOLECULE 5"/>
    <property type="match status" value="1"/>
</dbReference>
<dbReference type="GO" id="GO:0005178">
    <property type="term" value="F:integrin binding"/>
    <property type="evidence" value="ECO:0007669"/>
    <property type="project" value="InterPro"/>
</dbReference>
<sequence>IFQYSEMAMFFFSPLLFTLCVGLYGTRTTAEICKDLVVTPASLLVEHGRTAEATCSIPKKPVKEYILGWESKSSQPNTYTETSLTWKVDSLTNWEETEGLKCYLTTADDQCEKRVNLTIYKRPDNVMLSSVSDVWIEGDQTELTCQIDNVGPGHKFSVHWSRADPKQNNNFTIFNKMLLPDLVNEMKTVNVSVNLNVTARREDDGVQYKCAAVLNRDPVLVMAESQTITITVH</sequence>
<dbReference type="AlphaFoldDB" id="A0A8J4X168"/>
<name>A0A8J4X168_CLAMG</name>
<dbReference type="GO" id="GO:0007155">
    <property type="term" value="P:cell adhesion"/>
    <property type="evidence" value="ECO:0007669"/>
    <property type="project" value="InterPro"/>
</dbReference>
<dbReference type="EMBL" id="QNUK01000148">
    <property type="protein sequence ID" value="KAF5900032.1"/>
    <property type="molecule type" value="Genomic_DNA"/>
</dbReference>
<feature type="signal peptide" evidence="1">
    <location>
        <begin position="1"/>
        <end position="30"/>
    </location>
</feature>
<dbReference type="OrthoDB" id="5843397at2759"/>
<dbReference type="InterPro" id="IPR047012">
    <property type="entry name" value="ICAM_VCAM"/>
</dbReference>
<evidence type="ECO:0000256" key="1">
    <source>
        <dbReference type="SAM" id="SignalP"/>
    </source>
</evidence>